<dbReference type="Proteomes" id="UP001596298">
    <property type="component" value="Unassembled WGS sequence"/>
</dbReference>
<name>A0ABW2ALR9_9MICO</name>
<protein>
    <submittedName>
        <fullName evidence="1">Uncharacterized protein</fullName>
    </submittedName>
</protein>
<gene>
    <name evidence="1" type="ORF">ACFQDH_22240</name>
</gene>
<reference evidence="2" key="1">
    <citation type="journal article" date="2019" name="Int. J. Syst. Evol. Microbiol.">
        <title>The Global Catalogue of Microorganisms (GCM) 10K type strain sequencing project: providing services to taxonomists for standard genome sequencing and annotation.</title>
        <authorList>
            <consortium name="The Broad Institute Genomics Platform"/>
            <consortium name="The Broad Institute Genome Sequencing Center for Infectious Disease"/>
            <person name="Wu L."/>
            <person name="Ma J."/>
        </authorList>
    </citation>
    <scope>NUCLEOTIDE SEQUENCE [LARGE SCALE GENOMIC DNA]</scope>
    <source>
        <strain evidence="2">CCUG 58127</strain>
    </source>
</reference>
<evidence type="ECO:0000313" key="1">
    <source>
        <dbReference type="EMBL" id="MFC6707878.1"/>
    </source>
</evidence>
<evidence type="ECO:0000313" key="2">
    <source>
        <dbReference type="Proteomes" id="UP001596298"/>
    </source>
</evidence>
<keyword evidence="2" id="KW-1185">Reference proteome</keyword>
<sequence>MEAVISGVRSRTHLVHLAAYLRGAEGPLRVTYLEGGRFLGKAHVGTDDIRRFLALPTGAQLRIVDSVGALAELPDEPLTYLSVGAPGIRAWLTMRRAAPRRPIRTVVTDEGLGTYGDWRTRRAAWRRQGIKEPWTTTRALAVEGAVRGLTSTRFAMYDARREFALEPRIRAEFGAHVGHRRPDPSDDRVIFLSSPWVEIGALDETAHLRHVERIAVDTRRRGKRLVVCPHPAEDRGRYRDFETLDGDLPAELNPEVVGASGAIGGTSTALLNLAALHGMATTRVVTPGMEHLETALGTVQRGLLSHYLPSPVTVSG</sequence>
<dbReference type="RefSeq" id="WP_382404539.1">
    <property type="nucleotide sequence ID" value="NZ_JBHSWH010000001.1"/>
</dbReference>
<accession>A0ABW2ALR9</accession>
<comment type="caution">
    <text evidence="1">The sequence shown here is derived from an EMBL/GenBank/DDBJ whole genome shotgun (WGS) entry which is preliminary data.</text>
</comment>
<proteinExistence type="predicted"/>
<organism evidence="1 2">
    <name type="scientific">Flexivirga alba</name>
    <dbReference type="NCBI Taxonomy" id="702742"/>
    <lineage>
        <taxon>Bacteria</taxon>
        <taxon>Bacillati</taxon>
        <taxon>Actinomycetota</taxon>
        <taxon>Actinomycetes</taxon>
        <taxon>Micrococcales</taxon>
        <taxon>Dermacoccaceae</taxon>
        <taxon>Flexivirga</taxon>
    </lineage>
</organism>
<dbReference type="EMBL" id="JBHSWH010000001">
    <property type="protein sequence ID" value="MFC6707878.1"/>
    <property type="molecule type" value="Genomic_DNA"/>
</dbReference>